<name>A0A8J7ME21_9BACT</name>
<protein>
    <submittedName>
        <fullName evidence="2">ROK family protein</fullName>
    </submittedName>
</protein>
<sequence>MPDQGLTIGIDFGGTSVKIGVVNGHELIARPTPIKTKDYTSPASLIFSIASEVNRLKKEHPNILAIGVGVPGFVHLKKGMVYELPNVPGWSNVYLRDQLTEHTGLPCALENDANCMAYAEWKHGAGKGKEDLICLTLGTGVGSGIISNNRMIQGSTSTAGELGHTSIHYRGVRGTYGNNGSLEDYIGHNEITANAQRAYAEQGYAYTIEQCEPIPLEKNALNGDPIALEIWNGIAEKLACALANACWLLNPEAIVIGGGVAKAGDLLFDPLKTYISNQLAHPFCDELEILPAHFSNEAGIIGAASLARDLIDQPAS</sequence>
<dbReference type="InterPro" id="IPR043129">
    <property type="entry name" value="ATPase_NBD"/>
</dbReference>
<dbReference type="PROSITE" id="PS01125">
    <property type="entry name" value="ROK"/>
    <property type="match status" value="1"/>
</dbReference>
<evidence type="ECO:0000313" key="3">
    <source>
        <dbReference type="Proteomes" id="UP000624703"/>
    </source>
</evidence>
<dbReference type="PANTHER" id="PTHR18964">
    <property type="entry name" value="ROK (REPRESSOR, ORF, KINASE) FAMILY"/>
    <property type="match status" value="1"/>
</dbReference>
<dbReference type="PANTHER" id="PTHR18964:SF149">
    <property type="entry name" value="BIFUNCTIONAL UDP-N-ACETYLGLUCOSAMINE 2-EPIMERASE_N-ACETYLMANNOSAMINE KINASE"/>
    <property type="match status" value="1"/>
</dbReference>
<evidence type="ECO:0000256" key="1">
    <source>
        <dbReference type="ARBA" id="ARBA00006479"/>
    </source>
</evidence>
<dbReference type="Pfam" id="PF00480">
    <property type="entry name" value="ROK"/>
    <property type="match status" value="1"/>
</dbReference>
<reference evidence="2" key="1">
    <citation type="submission" date="2021-01" db="EMBL/GenBank/DDBJ databases">
        <title>Modified the classification status of verrucomicrobia.</title>
        <authorList>
            <person name="Feng X."/>
        </authorList>
    </citation>
    <scope>NUCLEOTIDE SEQUENCE</scope>
    <source>
        <strain evidence="2">_KCTC 22039</strain>
    </source>
</reference>
<gene>
    <name evidence="2" type="ORF">JIN82_07350</name>
</gene>
<proteinExistence type="inferred from homology"/>
<dbReference type="EMBL" id="JAENIM010000037">
    <property type="protein sequence ID" value="MBK1790970.1"/>
    <property type="molecule type" value="Genomic_DNA"/>
</dbReference>
<dbReference type="InterPro" id="IPR000600">
    <property type="entry name" value="ROK"/>
</dbReference>
<comment type="caution">
    <text evidence="2">The sequence shown here is derived from an EMBL/GenBank/DDBJ whole genome shotgun (WGS) entry which is preliminary data.</text>
</comment>
<dbReference type="Gene3D" id="3.30.420.40">
    <property type="match status" value="2"/>
</dbReference>
<comment type="similarity">
    <text evidence="1">Belongs to the ROK (NagC/XylR) family.</text>
</comment>
<keyword evidence="3" id="KW-1185">Reference proteome</keyword>
<organism evidence="2 3">
    <name type="scientific">Persicirhabdus sediminis</name>
    <dbReference type="NCBI Taxonomy" id="454144"/>
    <lineage>
        <taxon>Bacteria</taxon>
        <taxon>Pseudomonadati</taxon>
        <taxon>Verrucomicrobiota</taxon>
        <taxon>Verrucomicrobiia</taxon>
        <taxon>Verrucomicrobiales</taxon>
        <taxon>Verrucomicrobiaceae</taxon>
        <taxon>Persicirhabdus</taxon>
    </lineage>
</organism>
<dbReference type="RefSeq" id="WP_200310989.1">
    <property type="nucleotide sequence ID" value="NZ_JAENIM010000037.1"/>
</dbReference>
<dbReference type="SUPFAM" id="SSF53067">
    <property type="entry name" value="Actin-like ATPase domain"/>
    <property type="match status" value="1"/>
</dbReference>
<accession>A0A8J7ME21</accession>
<dbReference type="Proteomes" id="UP000624703">
    <property type="component" value="Unassembled WGS sequence"/>
</dbReference>
<dbReference type="InterPro" id="IPR049874">
    <property type="entry name" value="ROK_cs"/>
</dbReference>
<dbReference type="AlphaFoldDB" id="A0A8J7ME21"/>
<evidence type="ECO:0000313" key="2">
    <source>
        <dbReference type="EMBL" id="MBK1790970.1"/>
    </source>
</evidence>